<evidence type="ECO:0000313" key="1">
    <source>
        <dbReference type="EMBL" id="GAI60134.1"/>
    </source>
</evidence>
<name>X1RX96_9ZZZZ</name>
<proteinExistence type="predicted"/>
<dbReference type="AlphaFoldDB" id="X1RX96"/>
<accession>X1RX96</accession>
<organism evidence="1">
    <name type="scientific">marine sediment metagenome</name>
    <dbReference type="NCBI Taxonomy" id="412755"/>
    <lineage>
        <taxon>unclassified sequences</taxon>
        <taxon>metagenomes</taxon>
        <taxon>ecological metagenomes</taxon>
    </lineage>
</organism>
<reference evidence="1" key="1">
    <citation type="journal article" date="2014" name="Front. Microbiol.">
        <title>High frequency of phylogenetically diverse reductive dehalogenase-homologous genes in deep subseafloor sedimentary metagenomes.</title>
        <authorList>
            <person name="Kawai M."/>
            <person name="Futagami T."/>
            <person name="Toyoda A."/>
            <person name="Takaki Y."/>
            <person name="Nishi S."/>
            <person name="Hori S."/>
            <person name="Arai W."/>
            <person name="Tsubouchi T."/>
            <person name="Morono Y."/>
            <person name="Uchiyama I."/>
            <person name="Ito T."/>
            <person name="Fujiyama A."/>
            <person name="Inagaki F."/>
            <person name="Takami H."/>
        </authorList>
    </citation>
    <scope>NUCLEOTIDE SEQUENCE</scope>
    <source>
        <strain evidence="1">Expedition CK06-06</strain>
    </source>
</reference>
<protein>
    <recommendedName>
        <fullName evidence="2">Transposase zinc-binding domain-containing protein</fullName>
    </recommendedName>
</protein>
<comment type="caution">
    <text evidence="1">The sequence shown here is derived from an EMBL/GenBank/DDBJ whole genome shotgun (WGS) entry which is preliminary data.</text>
</comment>
<sequence length="291" mass="33723">MKSLRDLRDTLIEHNVRDAKLMDFTFTLPGEITDWLMQQNHGLTHESEVKAWAMWRKFFHGSFEPLLLNGEPGELGSRVNLHPWSSREPNLPHWHFHGLALNQSYNGERFTRIEHFLMGDNLEKLKGLWKSALLDFASQYGIEVPSLDGDALPVVFYQYIDWNDMARLMHKWKYVSRSPIEDFAVYSNANPGCDNPPDWLEEYTNRARAFGWFRKIKAIVGKERFEAMRQDKKRQTEKTCPLCGERMESIGVLTNTEMLVKAQSGLLTSLEWVDGKLSEKLLSPGDVSFLT</sequence>
<evidence type="ECO:0008006" key="2">
    <source>
        <dbReference type="Google" id="ProtNLM"/>
    </source>
</evidence>
<gene>
    <name evidence="1" type="ORF">S12H4_00876</name>
</gene>
<dbReference type="EMBL" id="BARW01000139">
    <property type="protein sequence ID" value="GAI60134.1"/>
    <property type="molecule type" value="Genomic_DNA"/>
</dbReference>